<accession>A0A133Q640</accession>
<evidence type="ECO:0000313" key="5">
    <source>
        <dbReference type="EMBL" id="QEX37595.1"/>
    </source>
</evidence>
<dbReference type="EMBL" id="LRQI01000052">
    <property type="protein sequence ID" value="KXA38319.1"/>
    <property type="molecule type" value="Genomic_DNA"/>
</dbReference>
<evidence type="ECO:0000259" key="3">
    <source>
        <dbReference type="SMART" id="SM00954"/>
    </source>
</evidence>
<evidence type="ECO:0000256" key="2">
    <source>
        <dbReference type="SAM" id="Coils"/>
    </source>
</evidence>
<evidence type="ECO:0000313" key="9">
    <source>
        <dbReference type="Proteomes" id="UP000325462"/>
    </source>
</evidence>
<dbReference type="STRING" id="28035.B6N84_02285"/>
<dbReference type="Proteomes" id="UP000293637">
    <property type="component" value="Unassembled WGS sequence"/>
</dbReference>
<dbReference type="RefSeq" id="WP_002460404.1">
    <property type="nucleotide sequence ID" value="NZ_AP021848.1"/>
</dbReference>
<dbReference type="Proteomes" id="UP000070063">
    <property type="component" value="Unassembled WGS sequence"/>
</dbReference>
<dbReference type="Gene3D" id="1.10.287.860">
    <property type="entry name" value="Nucleotidyltransferase"/>
    <property type="match status" value="1"/>
</dbReference>
<dbReference type="Proteomes" id="UP000325462">
    <property type="component" value="Chromosome"/>
</dbReference>
<name>A0A133Q640_STALU</name>
<dbReference type="SUPFAM" id="SSF81301">
    <property type="entry name" value="Nucleotidyltransferase"/>
    <property type="match status" value="1"/>
</dbReference>
<keyword evidence="2" id="KW-0175">Coiled coil</keyword>
<dbReference type="eggNOG" id="COG2357">
    <property type="taxonomic scope" value="Bacteria"/>
</dbReference>
<reference evidence="4 7" key="1">
    <citation type="submission" date="2016-01" db="EMBL/GenBank/DDBJ databases">
        <authorList>
            <person name="Mitreva M."/>
            <person name="Pepin K.H."/>
            <person name="Mihindukulasuriya K.A."/>
            <person name="Fulton R."/>
            <person name="Fronick C."/>
            <person name="O'Laughlin M."/>
            <person name="Miner T."/>
            <person name="Herter B."/>
            <person name="Rosa B.A."/>
            <person name="Cordes M."/>
            <person name="Tomlinson C."/>
            <person name="Wollam A."/>
            <person name="Palsikar V.B."/>
            <person name="Mardis E.R."/>
            <person name="Wilson R.K."/>
        </authorList>
    </citation>
    <scope>NUCLEOTIDE SEQUENCE [LARGE SCALE GENOMIC DNA]</scope>
    <source>
        <strain evidence="4 7">MJR7738</strain>
    </source>
</reference>
<evidence type="ECO:0000313" key="6">
    <source>
        <dbReference type="EMBL" id="TBW73542.1"/>
    </source>
</evidence>
<dbReference type="Pfam" id="PF04607">
    <property type="entry name" value="RelA_SpoT"/>
    <property type="match status" value="1"/>
</dbReference>
<dbReference type="InterPro" id="IPR052366">
    <property type="entry name" value="GTP_Pyrophosphokinase"/>
</dbReference>
<proteinExistence type="predicted"/>
<evidence type="ECO:0000313" key="7">
    <source>
        <dbReference type="Proteomes" id="UP000070063"/>
    </source>
</evidence>
<evidence type="ECO:0000313" key="4">
    <source>
        <dbReference type="EMBL" id="KXA38319.1"/>
    </source>
</evidence>
<sequence>MYVERKPSLYIEDLRHEFNSNINNFKNSDEAFNTLIGFVELDHIYSSALKEICTKLDILDDNFNYVYKHNPIHHMERRIKEMSSLVKKLKRKGLPVNAQNAKEHIMDIAGIRVVCNYLEDIYEIERMLVQQEDVELLKRKDYVEHPKENGYRSLHLVVTIPVFLSDSVQITPVEIQIRTIGMDMWASLEHKIRYKNNANTEDYKDRLTECANEITNVEAKMQQMHSEISKR</sequence>
<dbReference type="InterPro" id="IPR007685">
    <property type="entry name" value="RelA_SpoT"/>
</dbReference>
<feature type="domain" description="RelA/SpoT" evidence="3">
    <location>
        <begin position="77"/>
        <end position="200"/>
    </location>
</feature>
<dbReference type="Gene3D" id="3.30.460.10">
    <property type="entry name" value="Beta Polymerase, domain 2"/>
    <property type="match status" value="1"/>
</dbReference>
<dbReference type="EMBL" id="CP041722">
    <property type="protein sequence ID" value="QEX37595.1"/>
    <property type="molecule type" value="Genomic_DNA"/>
</dbReference>
<reference evidence="5 9" key="3">
    <citation type="submission" date="2019-07" db="EMBL/GenBank/DDBJ databases">
        <title>Comparative genome analysis of staphylococcus lugdunensis shows clonal complex-dependent diversity of the putative virulence factor, ess/type vii locus.</title>
        <authorList>
            <person name="Lebeurre J."/>
            <person name="Dahyot S."/>
            <person name="Diene S."/>
            <person name="Paulay A."/>
            <person name="Aubourg M."/>
            <person name="Argemi X."/>
            <person name="Giard J.-C."/>
            <person name="Tournier I."/>
            <person name="Francois P."/>
            <person name="Pestel-Caron M."/>
        </authorList>
    </citation>
    <scope>NUCLEOTIDE SEQUENCE [LARGE SCALE GENOMIC DNA]</scope>
    <source>
        <strain evidence="5 9">SL13</strain>
    </source>
</reference>
<dbReference type="EMBL" id="SCHB01000001">
    <property type="protein sequence ID" value="TBW73542.1"/>
    <property type="molecule type" value="Genomic_DNA"/>
</dbReference>
<dbReference type="GeneID" id="58091213"/>
<dbReference type="InterPro" id="IPR043519">
    <property type="entry name" value="NT_sf"/>
</dbReference>
<keyword evidence="6" id="KW-0418">Kinase</keyword>
<evidence type="ECO:0000256" key="1">
    <source>
        <dbReference type="ARBA" id="ARBA00004976"/>
    </source>
</evidence>
<dbReference type="GO" id="GO:0015970">
    <property type="term" value="P:guanosine tetraphosphate biosynthetic process"/>
    <property type="evidence" value="ECO:0007669"/>
    <property type="project" value="UniProtKB-UniPathway"/>
</dbReference>
<keyword evidence="9" id="KW-1185">Reference proteome</keyword>
<feature type="coiled-coil region" evidence="2">
    <location>
        <begin position="200"/>
        <end position="227"/>
    </location>
</feature>
<dbReference type="SMART" id="SM00954">
    <property type="entry name" value="RelA_SpoT"/>
    <property type="match status" value="1"/>
</dbReference>
<dbReference type="CDD" id="cd05399">
    <property type="entry name" value="NT_Rel-Spo_like"/>
    <property type="match status" value="1"/>
</dbReference>
<dbReference type="OMA" id="WASMEHI"/>
<comment type="pathway">
    <text evidence="1">Purine metabolism; ppGpp biosynthesis; ppGpp from GTP: step 1/2.</text>
</comment>
<evidence type="ECO:0000313" key="8">
    <source>
        <dbReference type="Proteomes" id="UP000293637"/>
    </source>
</evidence>
<protein>
    <submittedName>
        <fullName evidence="6">GTP pyrophosphokinase family protein</fullName>
    </submittedName>
    <submittedName>
        <fullName evidence="4">RelA/SpoT domain protein</fullName>
    </submittedName>
</protein>
<dbReference type="PANTHER" id="PTHR47837:SF2">
    <property type="entry name" value="GTP PYROPHOSPHOKINASE YWAC"/>
    <property type="match status" value="1"/>
</dbReference>
<dbReference type="GO" id="GO:0016301">
    <property type="term" value="F:kinase activity"/>
    <property type="evidence" value="ECO:0007669"/>
    <property type="project" value="UniProtKB-KW"/>
</dbReference>
<reference evidence="6 8" key="2">
    <citation type="journal article" date="2019" name="Sci. Transl. Med.">
        <title>Quorum sensing between bacterial species on the skin protects against epidermal injury in atopic dermatitis.</title>
        <authorList>
            <person name="Williams M.R."/>
        </authorList>
    </citation>
    <scope>NUCLEOTIDE SEQUENCE [LARGE SCALE GENOMIC DNA]</scope>
    <source>
        <strain evidence="6 8">E7</strain>
    </source>
</reference>
<keyword evidence="6" id="KW-0808">Transferase</keyword>
<dbReference type="PANTHER" id="PTHR47837">
    <property type="entry name" value="GTP PYROPHOSPHOKINASE YJBM"/>
    <property type="match status" value="1"/>
</dbReference>
<organism evidence="6 8">
    <name type="scientific">Staphylococcus lugdunensis</name>
    <dbReference type="NCBI Taxonomy" id="28035"/>
    <lineage>
        <taxon>Bacteria</taxon>
        <taxon>Bacillati</taxon>
        <taxon>Bacillota</taxon>
        <taxon>Bacilli</taxon>
        <taxon>Bacillales</taxon>
        <taxon>Staphylococcaceae</taxon>
        <taxon>Staphylococcus</taxon>
    </lineage>
</organism>
<dbReference type="UniPathway" id="UPA00908">
    <property type="reaction ID" value="UER00884"/>
</dbReference>
<gene>
    <name evidence="6" type="ORF">EQ812_01700</name>
    <name evidence="5" type="ORF">FO454_01180</name>
    <name evidence="4" type="ORF">HMPREF3225_01275</name>
</gene>
<dbReference type="AlphaFoldDB" id="A0A133Q640"/>